<name>A0A7R9LIW3_9ACAR</name>
<dbReference type="InterPro" id="IPR045865">
    <property type="entry name" value="ACT-like_dom_sf"/>
</dbReference>
<evidence type="ECO:0000259" key="3">
    <source>
        <dbReference type="Pfam" id="PF13840"/>
    </source>
</evidence>
<dbReference type="PANTHER" id="PTHR30383:SF32">
    <property type="entry name" value="SGNH-HYDROLASE"/>
    <property type="match status" value="1"/>
</dbReference>
<gene>
    <name evidence="5" type="ORF">ONB1V03_LOCUS3658</name>
</gene>
<dbReference type="SUPFAM" id="SSF55021">
    <property type="entry name" value="ACT-like"/>
    <property type="match status" value="2"/>
</dbReference>
<evidence type="ECO:0000256" key="1">
    <source>
        <dbReference type="SAM" id="SignalP"/>
    </source>
</evidence>
<dbReference type="EMBL" id="CAJPVJ010001126">
    <property type="protein sequence ID" value="CAG2164098.1"/>
    <property type="molecule type" value="Genomic_DNA"/>
</dbReference>
<dbReference type="OrthoDB" id="505607at2759"/>
<reference evidence="5" key="1">
    <citation type="submission" date="2020-11" db="EMBL/GenBank/DDBJ databases">
        <authorList>
            <person name="Tran Van P."/>
        </authorList>
    </citation>
    <scope>NUCLEOTIDE SEQUENCE</scope>
</reference>
<dbReference type="Pfam" id="PF21631">
    <property type="entry name" value="A9CJY8-like_N"/>
    <property type="match status" value="1"/>
</dbReference>
<dbReference type="GO" id="GO:0004622">
    <property type="term" value="F:phosphatidylcholine lysophospholipase activity"/>
    <property type="evidence" value="ECO:0007669"/>
    <property type="project" value="TreeGrafter"/>
</dbReference>
<dbReference type="Gene3D" id="3.40.50.1110">
    <property type="entry name" value="SGNH hydrolase"/>
    <property type="match status" value="2"/>
</dbReference>
<dbReference type="SUPFAM" id="SSF52266">
    <property type="entry name" value="SGNH hydrolase"/>
    <property type="match status" value="2"/>
</dbReference>
<dbReference type="InterPro" id="IPR051532">
    <property type="entry name" value="Ester_Hydrolysis_Enzymes"/>
</dbReference>
<feature type="domain" description="CASTOR ACT" evidence="3">
    <location>
        <begin position="484"/>
        <end position="535"/>
    </location>
</feature>
<evidence type="ECO:0000313" key="6">
    <source>
        <dbReference type="Proteomes" id="UP000728032"/>
    </source>
</evidence>
<dbReference type="AlphaFoldDB" id="A0A7R9LIW3"/>
<feature type="signal peptide" evidence="1">
    <location>
        <begin position="1"/>
        <end position="17"/>
    </location>
</feature>
<protein>
    <submittedName>
        <fullName evidence="5">Uncharacterized protein</fullName>
    </submittedName>
</protein>
<evidence type="ECO:0000259" key="4">
    <source>
        <dbReference type="Pfam" id="PF21631"/>
    </source>
</evidence>
<dbReference type="InterPro" id="IPR027795">
    <property type="entry name" value="CASTOR_ACT_dom"/>
</dbReference>
<dbReference type="EMBL" id="OC915951">
    <property type="protein sequence ID" value="CAD7642563.1"/>
    <property type="molecule type" value="Genomic_DNA"/>
</dbReference>
<dbReference type="InterPro" id="IPR049447">
    <property type="entry name" value="A9CJY8-like_N"/>
</dbReference>
<evidence type="ECO:0000259" key="2">
    <source>
        <dbReference type="Pfam" id="PF13472"/>
    </source>
</evidence>
<dbReference type="Proteomes" id="UP000728032">
    <property type="component" value="Unassembled WGS sequence"/>
</dbReference>
<dbReference type="Pfam" id="PF13472">
    <property type="entry name" value="Lipase_GDSL_2"/>
    <property type="match status" value="2"/>
</dbReference>
<dbReference type="InterPro" id="IPR013830">
    <property type="entry name" value="SGNH_hydro"/>
</dbReference>
<feature type="chain" id="PRO_5036211208" evidence="1">
    <location>
        <begin position="18"/>
        <end position="539"/>
    </location>
</feature>
<proteinExistence type="predicted"/>
<dbReference type="Gene3D" id="3.30.2130.10">
    <property type="entry name" value="VC0802-like"/>
    <property type="match status" value="1"/>
</dbReference>
<keyword evidence="6" id="KW-1185">Reference proteome</keyword>
<dbReference type="InterPro" id="IPR036514">
    <property type="entry name" value="SGNH_hydro_sf"/>
</dbReference>
<feature type="domain" description="SGNH hydrolase-type esterase" evidence="2">
    <location>
        <begin position="261"/>
        <end position="420"/>
    </location>
</feature>
<organism evidence="5">
    <name type="scientific">Oppiella nova</name>
    <dbReference type="NCBI Taxonomy" id="334625"/>
    <lineage>
        <taxon>Eukaryota</taxon>
        <taxon>Metazoa</taxon>
        <taxon>Ecdysozoa</taxon>
        <taxon>Arthropoda</taxon>
        <taxon>Chelicerata</taxon>
        <taxon>Arachnida</taxon>
        <taxon>Acari</taxon>
        <taxon>Acariformes</taxon>
        <taxon>Sarcoptiformes</taxon>
        <taxon>Oribatida</taxon>
        <taxon>Brachypylina</taxon>
        <taxon>Oppioidea</taxon>
        <taxon>Oppiidae</taxon>
        <taxon>Oppiella</taxon>
    </lineage>
</organism>
<feature type="domain" description="A9CJY8-like N-terminal" evidence="4">
    <location>
        <begin position="432"/>
        <end position="480"/>
    </location>
</feature>
<dbReference type="Pfam" id="PF13840">
    <property type="entry name" value="ACT_7"/>
    <property type="match status" value="1"/>
</dbReference>
<evidence type="ECO:0000313" key="5">
    <source>
        <dbReference type="EMBL" id="CAD7642563.1"/>
    </source>
</evidence>
<sequence>MNIIYIALCVLVSNCWAGVPWKGEPQKTDWYASRHEGLLNQTAEHKGDLKVIFFGDSITEGWNGGWAKGKELWDKYYVPRHVYNYGVGADRTENLIWRMENGEFDGLNATVVVLKIGTNNLFDNTEEDIAHGVREVLYQLLRRQPNAKIILLGIIPRDGKLDEKVHTINAIIGDYKDDKTIFYLDMNSHFETASGVEIPDLYLEDKVHLTLKGYQVWHDVMEPLFSVPWKGEPRTEDWWKQRHQSLLKQTADHKADLKVIFFGDSITEGWGGAGKALWDKYYVPRHAYNYAIGGDRTEHLIWRMENGEFEGLNSTLVVLKIGTNNLGANTEKDIAHGIKEILDQLETRQPNAKILLLGIIPRDGKTDDLVKNINDIIATYKDDKKIFFLNMNSHYETAPGVEVPDLYVADKVHLTAKGYQTNNIMRLLLMDDSYGVCRLSPAAPIPDWVPRSQSQRQTLVSITYTTDELSIVCPLQSIPNGVQCERNWRCIKIIGPLDFGQIGIISSLTAPLARNSIPVFIISTFDTDYILVKETHSVR</sequence>
<accession>A0A7R9LIW3</accession>
<dbReference type="PANTHER" id="PTHR30383">
    <property type="entry name" value="THIOESTERASE 1/PROTEASE 1/LYSOPHOSPHOLIPASE L1"/>
    <property type="match status" value="1"/>
</dbReference>
<keyword evidence="1" id="KW-0732">Signal</keyword>
<feature type="domain" description="SGNH hydrolase-type esterase" evidence="2">
    <location>
        <begin position="53"/>
        <end position="216"/>
    </location>
</feature>